<reference evidence="10" key="2">
    <citation type="submission" date="2021-04" db="EMBL/GenBank/DDBJ databases">
        <authorList>
            <person name="Gilroy R."/>
        </authorList>
    </citation>
    <scope>NUCLEOTIDE SEQUENCE</scope>
    <source>
        <strain evidence="10">CHK188-5543</strain>
    </source>
</reference>
<organism evidence="10 11">
    <name type="scientific">Candidatus Anaerotruncus excrementipullorum</name>
    <dbReference type="NCBI Taxonomy" id="2838465"/>
    <lineage>
        <taxon>Bacteria</taxon>
        <taxon>Bacillati</taxon>
        <taxon>Bacillota</taxon>
        <taxon>Clostridia</taxon>
        <taxon>Eubacteriales</taxon>
        <taxon>Oscillospiraceae</taxon>
        <taxon>Anaerotruncus</taxon>
    </lineage>
</organism>
<comment type="caution">
    <text evidence="10">The sequence shown here is derived from an EMBL/GenBank/DDBJ whole genome shotgun (WGS) entry which is preliminary data.</text>
</comment>
<evidence type="ECO:0000256" key="5">
    <source>
        <dbReference type="ARBA" id="ARBA00022741"/>
    </source>
</evidence>
<dbReference type="FunFam" id="3.40.50.300:FF:000016">
    <property type="entry name" value="Oligopeptide ABC transporter ATP-binding component"/>
    <property type="match status" value="1"/>
</dbReference>
<dbReference type="InterPro" id="IPR017871">
    <property type="entry name" value="ABC_transporter-like_CS"/>
</dbReference>
<dbReference type="Gene3D" id="3.40.50.300">
    <property type="entry name" value="P-loop containing nucleotide triphosphate hydrolases"/>
    <property type="match status" value="1"/>
</dbReference>
<reference evidence="10" key="1">
    <citation type="journal article" date="2021" name="PeerJ">
        <title>Extensive microbial diversity within the chicken gut microbiome revealed by metagenomics and culture.</title>
        <authorList>
            <person name="Gilroy R."/>
            <person name="Ravi A."/>
            <person name="Getino M."/>
            <person name="Pursley I."/>
            <person name="Horton D.L."/>
            <person name="Alikhan N.F."/>
            <person name="Baker D."/>
            <person name="Gharbi K."/>
            <person name="Hall N."/>
            <person name="Watson M."/>
            <person name="Adriaenssens E.M."/>
            <person name="Foster-Nyarko E."/>
            <person name="Jarju S."/>
            <person name="Secka A."/>
            <person name="Antonio M."/>
            <person name="Oren A."/>
            <person name="Chaudhuri R.R."/>
            <person name="La Ragione R."/>
            <person name="Hildebrand F."/>
            <person name="Pallen M.J."/>
        </authorList>
    </citation>
    <scope>NUCLEOTIDE SEQUENCE</scope>
    <source>
        <strain evidence="10">CHK188-5543</strain>
    </source>
</reference>
<dbReference type="InterPro" id="IPR027417">
    <property type="entry name" value="P-loop_NTPase"/>
</dbReference>
<keyword evidence="7" id="KW-0472">Membrane</keyword>
<comment type="subcellular location">
    <subcellularLocation>
        <location evidence="1">Cell membrane</location>
        <topology evidence="1">Peripheral membrane protein</topology>
    </subcellularLocation>
</comment>
<dbReference type="EMBL" id="DXES01000101">
    <property type="protein sequence ID" value="HIX65506.1"/>
    <property type="molecule type" value="Genomic_DNA"/>
</dbReference>
<dbReference type="SMART" id="SM00382">
    <property type="entry name" value="AAA"/>
    <property type="match status" value="1"/>
</dbReference>
<dbReference type="Proteomes" id="UP000886800">
    <property type="component" value="Unassembled WGS sequence"/>
</dbReference>
<dbReference type="PANTHER" id="PTHR43297">
    <property type="entry name" value="OLIGOPEPTIDE TRANSPORT ATP-BINDING PROTEIN APPD"/>
    <property type="match status" value="1"/>
</dbReference>
<gene>
    <name evidence="10" type="ORF">H9736_04585</name>
</gene>
<dbReference type="GO" id="GO:0005524">
    <property type="term" value="F:ATP binding"/>
    <property type="evidence" value="ECO:0007669"/>
    <property type="project" value="UniProtKB-KW"/>
</dbReference>
<proteinExistence type="inferred from homology"/>
<evidence type="ECO:0000313" key="10">
    <source>
        <dbReference type="EMBL" id="HIX65506.1"/>
    </source>
</evidence>
<comment type="similarity">
    <text evidence="2">Belongs to the ABC transporter superfamily.</text>
</comment>
<accession>A0A9D1WRD3</accession>
<dbReference type="PROSITE" id="PS50893">
    <property type="entry name" value="ABC_TRANSPORTER_2"/>
    <property type="match status" value="1"/>
</dbReference>
<sequence>MDEILQVKGLRTSFLTSTGEVQSVRGVSFSLGKGEALGIVGESGSGKSVTSMSILRLLASTGRIKEGEVLFEGKDLTKVPQKQLWDIRGGKIAMIFQDPMSSLNPLARVGKQVEEMIATHEPDLSKQERQARALELFRLVRIPEPEKRYRSYPHEFSGGMRQRVMIAMALACKPDILIADEPTTALDVTIQDQILKLLRQLQAEMGMSIIFITHDLGVVAELCSRVLVMYGGMVMEEAPIDDIFHRPRHPYTMGLLASIPNIKQDKSQRLTPIPGSPPDMTNPPAGCPFAPRCPHARRICMEQMPPYTQVDPTHRSMCWLLTPEAPAQDNPFKE</sequence>
<evidence type="ECO:0000256" key="6">
    <source>
        <dbReference type="ARBA" id="ARBA00022840"/>
    </source>
</evidence>
<dbReference type="InterPro" id="IPR003439">
    <property type="entry name" value="ABC_transporter-like_ATP-bd"/>
</dbReference>
<dbReference type="SUPFAM" id="SSF52540">
    <property type="entry name" value="P-loop containing nucleoside triphosphate hydrolases"/>
    <property type="match status" value="1"/>
</dbReference>
<feature type="region of interest" description="Disordered" evidence="8">
    <location>
        <begin position="267"/>
        <end position="286"/>
    </location>
</feature>
<dbReference type="GO" id="GO:0015833">
    <property type="term" value="P:peptide transport"/>
    <property type="evidence" value="ECO:0007669"/>
    <property type="project" value="InterPro"/>
</dbReference>
<keyword evidence="3" id="KW-0813">Transport</keyword>
<dbReference type="Pfam" id="PF08352">
    <property type="entry name" value="oligo_HPY"/>
    <property type="match status" value="1"/>
</dbReference>
<evidence type="ECO:0000256" key="1">
    <source>
        <dbReference type="ARBA" id="ARBA00004202"/>
    </source>
</evidence>
<dbReference type="CDD" id="cd03257">
    <property type="entry name" value="ABC_NikE_OppD_transporters"/>
    <property type="match status" value="1"/>
</dbReference>
<evidence type="ECO:0000259" key="9">
    <source>
        <dbReference type="PROSITE" id="PS50893"/>
    </source>
</evidence>
<dbReference type="PANTHER" id="PTHR43297:SF2">
    <property type="entry name" value="DIPEPTIDE TRANSPORT ATP-BINDING PROTEIN DPPD"/>
    <property type="match status" value="1"/>
</dbReference>
<dbReference type="InterPro" id="IPR013563">
    <property type="entry name" value="Oligopep_ABC_C"/>
</dbReference>
<dbReference type="Pfam" id="PF00005">
    <property type="entry name" value="ABC_tran"/>
    <property type="match status" value="1"/>
</dbReference>
<dbReference type="AlphaFoldDB" id="A0A9D1WRD3"/>
<dbReference type="GO" id="GO:0005886">
    <property type="term" value="C:plasma membrane"/>
    <property type="evidence" value="ECO:0007669"/>
    <property type="project" value="UniProtKB-SubCell"/>
</dbReference>
<evidence type="ECO:0000256" key="2">
    <source>
        <dbReference type="ARBA" id="ARBA00005417"/>
    </source>
</evidence>
<evidence type="ECO:0000256" key="7">
    <source>
        <dbReference type="ARBA" id="ARBA00023136"/>
    </source>
</evidence>
<name>A0A9D1WRD3_9FIRM</name>
<dbReference type="PROSITE" id="PS00211">
    <property type="entry name" value="ABC_TRANSPORTER_1"/>
    <property type="match status" value="1"/>
</dbReference>
<evidence type="ECO:0000256" key="4">
    <source>
        <dbReference type="ARBA" id="ARBA00022475"/>
    </source>
</evidence>
<keyword evidence="6 10" id="KW-0067">ATP-binding</keyword>
<feature type="domain" description="ABC transporter" evidence="9">
    <location>
        <begin position="5"/>
        <end position="256"/>
    </location>
</feature>
<keyword evidence="4" id="KW-1003">Cell membrane</keyword>
<dbReference type="NCBIfam" id="TIGR01727">
    <property type="entry name" value="oligo_HPY"/>
    <property type="match status" value="1"/>
</dbReference>
<evidence type="ECO:0000256" key="3">
    <source>
        <dbReference type="ARBA" id="ARBA00022448"/>
    </source>
</evidence>
<dbReference type="InterPro" id="IPR003593">
    <property type="entry name" value="AAA+_ATPase"/>
</dbReference>
<keyword evidence="5" id="KW-0547">Nucleotide-binding</keyword>
<evidence type="ECO:0000313" key="11">
    <source>
        <dbReference type="Proteomes" id="UP000886800"/>
    </source>
</evidence>
<evidence type="ECO:0000256" key="8">
    <source>
        <dbReference type="SAM" id="MobiDB-lite"/>
    </source>
</evidence>
<protein>
    <submittedName>
        <fullName evidence="10">ABC transporter ATP-binding protein</fullName>
    </submittedName>
</protein>
<dbReference type="InterPro" id="IPR050388">
    <property type="entry name" value="ABC_Ni/Peptide_Import"/>
</dbReference>
<dbReference type="GO" id="GO:0016887">
    <property type="term" value="F:ATP hydrolysis activity"/>
    <property type="evidence" value="ECO:0007669"/>
    <property type="project" value="InterPro"/>
</dbReference>